<dbReference type="GO" id="GO:0006412">
    <property type="term" value="P:translation"/>
    <property type="evidence" value="ECO:0007669"/>
    <property type="project" value="InterPro"/>
</dbReference>
<comment type="similarity">
    <text evidence="1">Belongs to the eukaryotic ribosomal protein eS19 family.</text>
</comment>
<evidence type="ECO:0000256" key="3">
    <source>
        <dbReference type="ARBA" id="ARBA00023274"/>
    </source>
</evidence>
<dbReference type="Proteomes" id="UP000070444">
    <property type="component" value="Unassembled WGS sequence"/>
</dbReference>
<dbReference type="FunFam" id="1.10.10.10:FF:000118">
    <property type="entry name" value="40S ribosomal protein S19"/>
    <property type="match status" value="1"/>
</dbReference>
<dbReference type="Pfam" id="PF01090">
    <property type="entry name" value="Ribosomal_S19e"/>
    <property type="match status" value="1"/>
</dbReference>
<name>A0A137NX93_CONC2</name>
<dbReference type="GO" id="GO:0003735">
    <property type="term" value="F:structural constituent of ribosome"/>
    <property type="evidence" value="ECO:0007669"/>
    <property type="project" value="InterPro"/>
</dbReference>
<dbReference type="InterPro" id="IPR036388">
    <property type="entry name" value="WH-like_DNA-bd_sf"/>
</dbReference>
<keyword evidence="6" id="KW-1185">Reference proteome</keyword>
<dbReference type="Gene3D" id="1.10.10.10">
    <property type="entry name" value="Winged helix-like DNA-binding domain superfamily/Winged helix DNA-binding domain"/>
    <property type="match status" value="1"/>
</dbReference>
<dbReference type="PANTHER" id="PTHR11710">
    <property type="entry name" value="40S RIBOSOMAL PROTEIN S19"/>
    <property type="match status" value="1"/>
</dbReference>
<reference evidence="5 6" key="1">
    <citation type="journal article" date="2015" name="Genome Biol. Evol.">
        <title>Phylogenomic analyses indicate that early fungi evolved digesting cell walls of algal ancestors of land plants.</title>
        <authorList>
            <person name="Chang Y."/>
            <person name="Wang S."/>
            <person name="Sekimoto S."/>
            <person name="Aerts A.L."/>
            <person name="Choi C."/>
            <person name="Clum A."/>
            <person name="LaButti K.M."/>
            <person name="Lindquist E.A."/>
            <person name="Yee Ngan C."/>
            <person name="Ohm R.A."/>
            <person name="Salamov A.A."/>
            <person name="Grigoriev I.V."/>
            <person name="Spatafora J.W."/>
            <person name="Berbee M.L."/>
        </authorList>
    </citation>
    <scope>NUCLEOTIDE SEQUENCE [LARGE SCALE GENOMIC DNA]</scope>
    <source>
        <strain evidence="5 6">NRRL 28638</strain>
    </source>
</reference>
<dbReference type="EMBL" id="KQ964635">
    <property type="protein sequence ID" value="KXN67453.1"/>
    <property type="molecule type" value="Genomic_DNA"/>
</dbReference>
<dbReference type="STRING" id="796925.A0A137NX93"/>
<dbReference type="SMART" id="SM01413">
    <property type="entry name" value="Ribosomal_S19e"/>
    <property type="match status" value="1"/>
</dbReference>
<evidence type="ECO:0000313" key="5">
    <source>
        <dbReference type="EMBL" id="KXN67453.1"/>
    </source>
</evidence>
<feature type="compositionally biased region" description="Basic residues" evidence="4">
    <location>
        <begin position="79"/>
        <end position="90"/>
    </location>
</feature>
<proteinExistence type="inferred from homology"/>
<dbReference type="InterPro" id="IPR036390">
    <property type="entry name" value="WH_DNA-bd_sf"/>
</dbReference>
<keyword evidence="2 5" id="KW-0689">Ribosomal protein</keyword>
<keyword evidence="3" id="KW-0687">Ribonucleoprotein</keyword>
<dbReference type="SUPFAM" id="SSF46785">
    <property type="entry name" value="Winged helix' DNA-binding domain"/>
    <property type="match status" value="1"/>
</dbReference>
<accession>A0A137NX93</accession>
<evidence type="ECO:0000256" key="1">
    <source>
        <dbReference type="ARBA" id="ARBA00010014"/>
    </source>
</evidence>
<dbReference type="OrthoDB" id="428974at2759"/>
<dbReference type="OMA" id="WAPFVKT"/>
<evidence type="ECO:0000313" key="6">
    <source>
        <dbReference type="Proteomes" id="UP000070444"/>
    </source>
</evidence>
<feature type="region of interest" description="Disordered" evidence="4">
    <location>
        <begin position="79"/>
        <end position="99"/>
    </location>
</feature>
<dbReference type="AlphaFoldDB" id="A0A137NX93"/>
<gene>
    <name evidence="5" type="ORF">CONCODRAFT_52370</name>
</gene>
<dbReference type="GO" id="GO:0003723">
    <property type="term" value="F:RNA binding"/>
    <property type="evidence" value="ECO:0007669"/>
    <property type="project" value="TreeGrafter"/>
</dbReference>
<dbReference type="GO" id="GO:0000028">
    <property type="term" value="P:ribosomal small subunit assembly"/>
    <property type="evidence" value="ECO:0007669"/>
    <property type="project" value="TreeGrafter"/>
</dbReference>
<sequence length="144" mass="16013">MVATTVRDIGHQEFIAAYAAHLKRSAKIEVPAWVDLVKTATHKELAPYDPNWWYVRAAAVARHIYLRPGVGVGHLRRRAGTSKNRGTRPSHHADATGSVPRKVLQALEKIGILEQDQNGGRRITRAGQRELDQIAVQVAKSKQQ</sequence>
<evidence type="ECO:0000256" key="2">
    <source>
        <dbReference type="ARBA" id="ARBA00022980"/>
    </source>
</evidence>
<dbReference type="InterPro" id="IPR001266">
    <property type="entry name" value="Ribosomal_eS19"/>
</dbReference>
<organism evidence="5 6">
    <name type="scientific">Conidiobolus coronatus (strain ATCC 28846 / CBS 209.66 / NRRL 28638)</name>
    <name type="common">Delacroixia coronata</name>
    <dbReference type="NCBI Taxonomy" id="796925"/>
    <lineage>
        <taxon>Eukaryota</taxon>
        <taxon>Fungi</taxon>
        <taxon>Fungi incertae sedis</taxon>
        <taxon>Zoopagomycota</taxon>
        <taxon>Entomophthoromycotina</taxon>
        <taxon>Entomophthoromycetes</taxon>
        <taxon>Entomophthorales</taxon>
        <taxon>Ancylistaceae</taxon>
        <taxon>Conidiobolus</taxon>
    </lineage>
</organism>
<dbReference type="PANTHER" id="PTHR11710:SF0">
    <property type="entry name" value="40S RIBOSOMAL PROTEIN S19"/>
    <property type="match status" value="1"/>
</dbReference>
<dbReference type="GO" id="GO:0022627">
    <property type="term" value="C:cytosolic small ribosomal subunit"/>
    <property type="evidence" value="ECO:0007669"/>
    <property type="project" value="TreeGrafter"/>
</dbReference>
<evidence type="ECO:0000256" key="4">
    <source>
        <dbReference type="SAM" id="MobiDB-lite"/>
    </source>
</evidence>
<protein>
    <submittedName>
        <fullName evidence="5">40S ribosomal protein S19-A</fullName>
    </submittedName>
</protein>